<organism evidence="2 3">
    <name type="scientific">Paenibacillus oralis</name>
    <dbReference type="NCBI Taxonomy" id="2490856"/>
    <lineage>
        <taxon>Bacteria</taxon>
        <taxon>Bacillati</taxon>
        <taxon>Bacillota</taxon>
        <taxon>Bacilli</taxon>
        <taxon>Bacillales</taxon>
        <taxon>Paenibacillaceae</taxon>
        <taxon>Paenibacillus</taxon>
    </lineage>
</organism>
<dbReference type="Proteomes" id="UP000267017">
    <property type="component" value="Unassembled WGS sequence"/>
</dbReference>
<dbReference type="RefSeq" id="WP_128635022.1">
    <property type="nucleotide sequence ID" value="NZ_RRCN01000001.1"/>
</dbReference>
<keyword evidence="1" id="KW-0812">Transmembrane</keyword>
<keyword evidence="3" id="KW-1185">Reference proteome</keyword>
<evidence type="ECO:0000313" key="3">
    <source>
        <dbReference type="Proteomes" id="UP000267017"/>
    </source>
</evidence>
<dbReference type="PROSITE" id="PS51257">
    <property type="entry name" value="PROKAR_LIPOPROTEIN"/>
    <property type="match status" value="1"/>
</dbReference>
<sequence>MSRFWKNRSGGGYPLAITVVLFILIFSCGIFEYFRLTVIAAQVRDATQSAILAVATENYSYVYSGLRQSYSGAFVRSGDEWQEQWSAGDIYGRISQILGLVQEGSEYVRKSTDLIEYSISELDVKIINSPFAPALPGSASQFTAEAEIHLTVPLSFGWGHLPPMQADLNVQAVYRPRF</sequence>
<comment type="caution">
    <text evidence="2">The sequence shown here is derived from an EMBL/GenBank/DDBJ whole genome shotgun (WGS) entry which is preliminary data.</text>
</comment>
<evidence type="ECO:0000256" key="1">
    <source>
        <dbReference type="SAM" id="Phobius"/>
    </source>
</evidence>
<accession>A0A3P3UFL7</accession>
<dbReference type="EMBL" id="RRCN01000001">
    <property type="protein sequence ID" value="RRJ67243.1"/>
    <property type="molecule type" value="Genomic_DNA"/>
</dbReference>
<reference evidence="2 3" key="1">
    <citation type="submission" date="2018-11" db="EMBL/GenBank/DDBJ databases">
        <title>Genome sequencing of Paenibacillus sp. KCOM 3021 (= ChDC PVNT-B20).</title>
        <authorList>
            <person name="Kook J.-K."/>
            <person name="Park S.-N."/>
            <person name="Lim Y.K."/>
        </authorList>
    </citation>
    <scope>NUCLEOTIDE SEQUENCE [LARGE SCALE GENOMIC DNA]</scope>
    <source>
        <strain evidence="2 3">KCOM 3021</strain>
    </source>
</reference>
<evidence type="ECO:0000313" key="2">
    <source>
        <dbReference type="EMBL" id="RRJ67243.1"/>
    </source>
</evidence>
<gene>
    <name evidence="2" type="ORF">EHV15_33190</name>
</gene>
<keyword evidence="1" id="KW-1133">Transmembrane helix</keyword>
<protein>
    <submittedName>
        <fullName evidence="2">Uncharacterized protein</fullName>
    </submittedName>
</protein>
<proteinExistence type="predicted"/>
<name>A0A3P3UFL7_9BACL</name>
<dbReference type="AlphaFoldDB" id="A0A3P3UFL7"/>
<feature type="transmembrane region" description="Helical" evidence="1">
    <location>
        <begin position="12"/>
        <end position="34"/>
    </location>
</feature>
<keyword evidence="1" id="KW-0472">Membrane</keyword>
<dbReference type="OrthoDB" id="9799526at2"/>